<dbReference type="AlphaFoldDB" id="A0A024V6C1"/>
<gene>
    <name evidence="4" type="ORF">PFFVO_03070</name>
</gene>
<evidence type="ECO:0000256" key="1">
    <source>
        <dbReference type="ARBA" id="ARBA00009686"/>
    </source>
</evidence>
<comment type="similarity">
    <text evidence="1">Belongs to the phosducin family.</text>
</comment>
<dbReference type="SMR" id="A0A024V6C1"/>
<dbReference type="PANTHER" id="PTHR21148">
    <property type="entry name" value="THIOREDOXIN DOMAIN-CONTAINING PROTEIN 9"/>
    <property type="match status" value="1"/>
</dbReference>
<accession>A0A024V6C1</accession>
<dbReference type="SUPFAM" id="SSF52833">
    <property type="entry name" value="Thioredoxin-like"/>
    <property type="match status" value="1"/>
</dbReference>
<dbReference type="CDD" id="cd02989">
    <property type="entry name" value="Phd_like_TxnDC9"/>
    <property type="match status" value="1"/>
</dbReference>
<evidence type="ECO:0000313" key="5">
    <source>
        <dbReference type="Proteomes" id="UP000030690"/>
    </source>
</evidence>
<dbReference type="InterPro" id="IPR036249">
    <property type="entry name" value="Thioredoxin-like_sf"/>
</dbReference>
<dbReference type="InterPro" id="IPR024253">
    <property type="entry name" value="Phosducin_thioredoxin-like_dom"/>
</dbReference>
<evidence type="ECO:0000259" key="3">
    <source>
        <dbReference type="Pfam" id="PF02114"/>
    </source>
</evidence>
<name>A0A024V6C1_PLAFA</name>
<feature type="domain" description="Phosducin" evidence="3">
    <location>
        <begin position="31"/>
        <end position="195"/>
    </location>
</feature>
<reference evidence="4 5" key="1">
    <citation type="submission" date="2013-02" db="EMBL/GenBank/DDBJ databases">
        <title>The Genome Annotation of Plasmodium falciparum Vietnam Oak-Knoll (FVO).</title>
        <authorList>
            <consortium name="The Broad Institute Genome Sequencing Platform"/>
            <consortium name="The Broad Institute Genome Sequencing Center for Infectious Disease"/>
            <person name="Neafsey D."/>
            <person name="Hoffman S."/>
            <person name="Volkman S."/>
            <person name="Rosenthal P."/>
            <person name="Walker B."/>
            <person name="Young S.K."/>
            <person name="Zeng Q."/>
            <person name="Gargeya S."/>
            <person name="Fitzgerald M."/>
            <person name="Haas B."/>
            <person name="Abouelleil A."/>
            <person name="Allen A.W."/>
            <person name="Alvarado L."/>
            <person name="Arachchi H.M."/>
            <person name="Berlin A.M."/>
            <person name="Chapman S.B."/>
            <person name="Gainer-Dewar J."/>
            <person name="Goldberg J."/>
            <person name="Griggs A."/>
            <person name="Gujja S."/>
            <person name="Hansen M."/>
            <person name="Howarth C."/>
            <person name="Imamovic A."/>
            <person name="Ireland A."/>
            <person name="Larimer J."/>
            <person name="McCowan C."/>
            <person name="Murphy C."/>
            <person name="Pearson M."/>
            <person name="Poon T.W."/>
            <person name="Priest M."/>
            <person name="Roberts A."/>
            <person name="Saif S."/>
            <person name="Shea T."/>
            <person name="Sisk P."/>
            <person name="Sykes S."/>
            <person name="Wortman J."/>
            <person name="Nusbaum C."/>
            <person name="Birren B."/>
        </authorList>
    </citation>
    <scope>NUCLEOTIDE SEQUENCE [LARGE SCALE GENOMIC DNA]</scope>
    <source>
        <strain evidence="5">Vietnam Oak-Knoll (FVO)</strain>
    </source>
</reference>
<dbReference type="Pfam" id="PF02114">
    <property type="entry name" value="Phosducin"/>
    <property type="match status" value="1"/>
</dbReference>
<organism evidence="4 5">
    <name type="scientific">Plasmodium falciparum Vietnam Oak-Knoll</name>
    <name type="common">FVO</name>
    <dbReference type="NCBI Taxonomy" id="1036723"/>
    <lineage>
        <taxon>Eukaryota</taxon>
        <taxon>Sar</taxon>
        <taxon>Alveolata</taxon>
        <taxon>Apicomplexa</taxon>
        <taxon>Aconoidasida</taxon>
        <taxon>Haemosporida</taxon>
        <taxon>Plasmodiidae</taxon>
        <taxon>Plasmodium</taxon>
        <taxon>Plasmodium (Laverania)</taxon>
    </lineage>
</organism>
<feature type="region of interest" description="Disordered" evidence="2">
    <location>
        <begin position="32"/>
        <end position="59"/>
    </location>
</feature>
<protein>
    <recommendedName>
        <fullName evidence="3">Phosducin domain-containing protein</fullName>
    </recommendedName>
</protein>
<dbReference type="OrthoDB" id="10257948at2759"/>
<dbReference type="Gene3D" id="3.40.30.10">
    <property type="entry name" value="Glutaredoxin"/>
    <property type="match status" value="1"/>
</dbReference>
<evidence type="ECO:0000256" key="2">
    <source>
        <dbReference type="SAM" id="MobiDB-lite"/>
    </source>
</evidence>
<reference evidence="4 5" key="2">
    <citation type="submission" date="2013-02" db="EMBL/GenBank/DDBJ databases">
        <title>The Genome Sequence of Plasmodium falciparum Vietnam Oak-Knoll (FVO).</title>
        <authorList>
            <consortium name="The Broad Institute Genome Sequencing Platform"/>
            <consortium name="The Broad Institute Genome Sequencing Center for Infectious Disease"/>
            <person name="Neafsey D."/>
            <person name="Cheeseman I."/>
            <person name="Volkman S."/>
            <person name="Adams J."/>
            <person name="Walker B."/>
            <person name="Young S.K."/>
            <person name="Zeng Q."/>
            <person name="Gargeya S."/>
            <person name="Fitzgerald M."/>
            <person name="Haas B."/>
            <person name="Abouelleil A."/>
            <person name="Alvarado L."/>
            <person name="Arachchi H.M."/>
            <person name="Berlin A.M."/>
            <person name="Chapman S.B."/>
            <person name="Dewar J."/>
            <person name="Goldberg J."/>
            <person name="Griggs A."/>
            <person name="Gujja S."/>
            <person name="Hansen M."/>
            <person name="Howarth C."/>
            <person name="Imamovic A."/>
            <person name="Larimer J."/>
            <person name="McCowan C."/>
            <person name="Murphy C."/>
            <person name="Neiman D."/>
            <person name="Pearson M."/>
            <person name="Priest M."/>
            <person name="Roberts A."/>
            <person name="Saif S."/>
            <person name="Shea T."/>
            <person name="Sisk P."/>
            <person name="Sykes S."/>
            <person name="Wortman J."/>
            <person name="Nusbaum C."/>
            <person name="Birren B."/>
        </authorList>
    </citation>
    <scope>NUCLEOTIDE SEQUENCE [LARGE SCALE GENOMIC DNA]</scope>
    <source>
        <strain evidence="5">Vietnam Oak-Knoll (FVO)</strain>
    </source>
</reference>
<evidence type="ECO:0000313" key="4">
    <source>
        <dbReference type="EMBL" id="ETW18034.1"/>
    </source>
</evidence>
<dbReference type="Proteomes" id="UP000030690">
    <property type="component" value="Unassembled WGS sequence"/>
</dbReference>
<proteinExistence type="inferred from homology"/>
<sequence length="210" mass="24698">MIPKNKLSDICTTLTLEKAKEDIEKECKLVEKKKQKHDDEKDEGLIVDGNEENNVGENSDEEEIRKWREKRLMEFKKKRELKRDGVYTEVCEKDFLPCVLKNNNVVCHFYDNSFKRCDILHSHLIKLANKHLATKFIKMEAKNCLFFMNKLNIKVLPSLCLFIDGVLIQTCVGFEDFGNNDNFKTKDLEMFLYKKKIINNMECSDSDEDI</sequence>
<dbReference type="EMBL" id="KI925081">
    <property type="protein sequence ID" value="ETW18034.1"/>
    <property type="molecule type" value="Genomic_DNA"/>
</dbReference>